<evidence type="ECO:0000313" key="2">
    <source>
        <dbReference type="EMBL" id="GAH76391.1"/>
    </source>
</evidence>
<organism evidence="2">
    <name type="scientific">marine sediment metagenome</name>
    <dbReference type="NCBI Taxonomy" id="412755"/>
    <lineage>
        <taxon>unclassified sequences</taxon>
        <taxon>metagenomes</taxon>
        <taxon>ecological metagenomes</taxon>
    </lineage>
</organism>
<dbReference type="InterPro" id="IPR000257">
    <property type="entry name" value="Uroporphyrinogen_deCOase"/>
</dbReference>
<feature type="non-terminal residue" evidence="2">
    <location>
        <position position="92"/>
    </location>
</feature>
<feature type="domain" description="Uroporphyrinogen decarboxylase (URO-D)" evidence="1">
    <location>
        <begin position="3"/>
        <end position="89"/>
    </location>
</feature>
<dbReference type="SUPFAM" id="SSF51726">
    <property type="entry name" value="UROD/MetE-like"/>
    <property type="match status" value="1"/>
</dbReference>
<proteinExistence type="predicted"/>
<gene>
    <name evidence="2" type="ORF">S03H2_67381</name>
</gene>
<dbReference type="InterPro" id="IPR038071">
    <property type="entry name" value="UROD/MetE-like_sf"/>
</dbReference>
<dbReference type="AlphaFoldDB" id="X1I1V2"/>
<comment type="caution">
    <text evidence="2">The sequence shown here is derived from an EMBL/GenBank/DDBJ whole genome shotgun (WGS) entry which is preliminary data.</text>
</comment>
<dbReference type="Pfam" id="PF01208">
    <property type="entry name" value="URO-D"/>
    <property type="match status" value="1"/>
</dbReference>
<accession>X1I1V2</accession>
<dbReference type="EMBL" id="BARU01044103">
    <property type="protein sequence ID" value="GAH76391.1"/>
    <property type="molecule type" value="Genomic_DNA"/>
</dbReference>
<reference evidence="2" key="1">
    <citation type="journal article" date="2014" name="Front. Microbiol.">
        <title>High frequency of phylogenetically diverse reductive dehalogenase-homologous genes in deep subseafloor sedimentary metagenomes.</title>
        <authorList>
            <person name="Kawai M."/>
            <person name="Futagami T."/>
            <person name="Toyoda A."/>
            <person name="Takaki Y."/>
            <person name="Nishi S."/>
            <person name="Hori S."/>
            <person name="Arai W."/>
            <person name="Tsubouchi T."/>
            <person name="Morono Y."/>
            <person name="Uchiyama I."/>
            <person name="Ito T."/>
            <person name="Fujiyama A."/>
            <person name="Inagaki F."/>
            <person name="Takami H."/>
        </authorList>
    </citation>
    <scope>NUCLEOTIDE SEQUENCE</scope>
    <source>
        <strain evidence="2">Expedition CK06-06</strain>
    </source>
</reference>
<dbReference type="Gene3D" id="3.20.20.210">
    <property type="match status" value="1"/>
</dbReference>
<evidence type="ECO:0000259" key="1">
    <source>
        <dbReference type="Pfam" id="PF01208"/>
    </source>
</evidence>
<dbReference type="GO" id="GO:0004853">
    <property type="term" value="F:uroporphyrinogen decarboxylase activity"/>
    <property type="evidence" value="ECO:0007669"/>
    <property type="project" value="InterPro"/>
</dbReference>
<name>X1I1V2_9ZZZZ</name>
<protein>
    <recommendedName>
        <fullName evidence="1">Uroporphyrinogen decarboxylase (URO-D) domain-containing protein</fullName>
    </recommendedName>
</protein>
<sequence length="92" mass="10821">MHDFMLLIYDDLDLIEEILEVSTEYWIKFVKAVIKEGVDFMYLADDIAYKSGLFVRPKVFKPMWLPRVKRILEPVLNAGLPIMFHSDGKLDE</sequence>
<dbReference type="GO" id="GO:0006779">
    <property type="term" value="P:porphyrin-containing compound biosynthetic process"/>
    <property type="evidence" value="ECO:0007669"/>
    <property type="project" value="InterPro"/>
</dbReference>